<keyword evidence="2 5" id="KW-0378">Hydrolase</keyword>
<dbReference type="InterPro" id="IPR017853">
    <property type="entry name" value="GH"/>
</dbReference>
<evidence type="ECO:0000313" key="6">
    <source>
        <dbReference type="Proteomes" id="UP000005950"/>
    </source>
</evidence>
<dbReference type="RefSeq" id="WP_006058420.1">
    <property type="nucleotide sequence ID" value="NZ_GG657554.1"/>
</dbReference>
<keyword evidence="3" id="KW-0326">Glycosidase</keyword>
<dbReference type="PANTHER" id="PTHR10353:SF136">
    <property type="entry name" value="ARYL-PHOSPHO-BETA-D-GLUCOSIDASE BGLC"/>
    <property type="match status" value="1"/>
</dbReference>
<dbReference type="PANTHER" id="PTHR10353">
    <property type="entry name" value="GLYCOSYL HYDROLASE"/>
    <property type="match status" value="1"/>
</dbReference>
<proteinExistence type="inferred from homology"/>
<dbReference type="Proteomes" id="UP000005950">
    <property type="component" value="Unassembled WGS sequence"/>
</dbReference>
<dbReference type="Gene3D" id="3.20.20.80">
    <property type="entry name" value="Glycosidases"/>
    <property type="match status" value="1"/>
</dbReference>
<sequence>MNKIVFPKDFLWGAATSAFQAEGAYNEDGKGLSLADIRSMNINPDEEPTKALANKGDKIADSTVASDHYHHWEEDLALMKECGLKSYRFSIAWTRIFPNGDDEEPNQKGVQFYENIIDRLNEYGIEPIITLYHFDFPAGLQKKYGGFSNRQAIVDFVRYASFLFKHFKGKVRYWLVNNEQNAMIRRDGYLGITETNPLKREQLRHRCNHYMYVACAKAITACHEIDPEAKIAPVMAYAPHFPLTSKPEDVLAARNANDLFFHYMIDVHCRGEYPGYYIKWLKDNDWCPEITEEDSAALKKGKPDFFAFNYYRSNAAEYCPEDVDPELVERLRVDARSRILPGLCRCLQNPLISEDERNKWRSDPIGFHIAFRNVYELCHLPLMICENGYGAPDTLEKEGLIHDSYRIEYLKNHILQMNEAIQEGIPVIGYHAWTFLDVISTSEGFRKRYGFVYVNRDDNGGDLKRYKKDSFYWYQKVIKTHGKSLMD</sequence>
<evidence type="ECO:0000256" key="3">
    <source>
        <dbReference type="ARBA" id="ARBA00023295"/>
    </source>
</evidence>
<evidence type="ECO:0000313" key="5">
    <source>
        <dbReference type="EMBL" id="EEF68598.1"/>
    </source>
</evidence>
<dbReference type="SUPFAM" id="SSF51445">
    <property type="entry name" value="(Trans)glycosidases"/>
    <property type="match status" value="1"/>
</dbReference>
<organism evidence="5 6">
    <name type="scientific">Holdemania filiformis DSM 12042</name>
    <dbReference type="NCBI Taxonomy" id="545696"/>
    <lineage>
        <taxon>Bacteria</taxon>
        <taxon>Bacillati</taxon>
        <taxon>Bacillota</taxon>
        <taxon>Erysipelotrichia</taxon>
        <taxon>Erysipelotrichales</taxon>
        <taxon>Erysipelotrichaceae</taxon>
        <taxon>Holdemania</taxon>
    </lineage>
</organism>
<reference evidence="5 6" key="1">
    <citation type="submission" date="2008-12" db="EMBL/GenBank/DDBJ databases">
        <authorList>
            <person name="Fulton L."/>
            <person name="Clifton S."/>
            <person name="Fulton B."/>
            <person name="Xu J."/>
            <person name="Minx P."/>
            <person name="Pepin K.H."/>
            <person name="Johnson M."/>
            <person name="Bhonagiri V."/>
            <person name="Nash W.E."/>
            <person name="Mardis E.R."/>
            <person name="Wilson R.K."/>
        </authorList>
    </citation>
    <scope>NUCLEOTIDE SEQUENCE [LARGE SCALE GENOMIC DNA]</scope>
    <source>
        <strain evidence="5 6">DSM 12042</strain>
    </source>
</reference>
<evidence type="ECO:0000256" key="1">
    <source>
        <dbReference type="ARBA" id="ARBA00010838"/>
    </source>
</evidence>
<dbReference type="InterPro" id="IPR033132">
    <property type="entry name" value="GH_1_N_CS"/>
</dbReference>
<gene>
    <name evidence="5" type="ORF">HOLDEFILI_01217</name>
</gene>
<name>B9Y5Y5_9FIRM</name>
<dbReference type="HOGENOM" id="CLU_001859_0_1_9"/>
<dbReference type="GO" id="GO:0005829">
    <property type="term" value="C:cytosol"/>
    <property type="evidence" value="ECO:0007669"/>
    <property type="project" value="TreeGrafter"/>
</dbReference>
<evidence type="ECO:0000256" key="2">
    <source>
        <dbReference type="ARBA" id="ARBA00022801"/>
    </source>
</evidence>
<dbReference type="PROSITE" id="PS00653">
    <property type="entry name" value="GLYCOSYL_HYDROL_F1_2"/>
    <property type="match status" value="1"/>
</dbReference>
<dbReference type="InterPro" id="IPR001360">
    <property type="entry name" value="Glyco_hydro_1"/>
</dbReference>
<protein>
    <submittedName>
        <fullName evidence="5">Glycosyl hydrolase, family 1</fullName>
    </submittedName>
</protein>
<dbReference type="eggNOG" id="COG2723">
    <property type="taxonomic scope" value="Bacteria"/>
</dbReference>
<dbReference type="GO" id="GO:0016052">
    <property type="term" value="P:carbohydrate catabolic process"/>
    <property type="evidence" value="ECO:0007669"/>
    <property type="project" value="TreeGrafter"/>
</dbReference>
<dbReference type="PRINTS" id="PR00131">
    <property type="entry name" value="GLHYDRLASE1"/>
</dbReference>
<dbReference type="Pfam" id="PF00232">
    <property type="entry name" value="Glyco_hydro_1"/>
    <property type="match status" value="1"/>
</dbReference>
<evidence type="ECO:0000256" key="4">
    <source>
        <dbReference type="RuleBase" id="RU003690"/>
    </source>
</evidence>
<dbReference type="STRING" id="545696.HOLDEFILI_01217"/>
<dbReference type="OrthoDB" id="2339329at2"/>
<comment type="similarity">
    <text evidence="1 4">Belongs to the glycosyl hydrolase 1 family.</text>
</comment>
<comment type="caution">
    <text evidence="5">The sequence shown here is derived from an EMBL/GenBank/DDBJ whole genome shotgun (WGS) entry which is preliminary data.</text>
</comment>
<reference evidence="5 6" key="2">
    <citation type="submission" date="2009-02" db="EMBL/GenBank/DDBJ databases">
        <title>Draft genome sequence of Holdemania filiformis DSM 12042.</title>
        <authorList>
            <person name="Sudarsanam P."/>
            <person name="Ley R."/>
            <person name="Guruge J."/>
            <person name="Turnbaugh P.J."/>
            <person name="Mahowald M."/>
            <person name="Liep D."/>
            <person name="Gordon J."/>
        </authorList>
    </citation>
    <scope>NUCLEOTIDE SEQUENCE [LARGE SCALE GENOMIC DNA]</scope>
    <source>
        <strain evidence="5 6">DSM 12042</strain>
    </source>
</reference>
<dbReference type="AlphaFoldDB" id="B9Y5Y5"/>
<dbReference type="FunFam" id="3.20.20.80:FF:000004">
    <property type="entry name" value="Beta-glucosidase 6-phospho-beta-glucosidase"/>
    <property type="match status" value="1"/>
</dbReference>
<dbReference type="EMBL" id="ACCF01000071">
    <property type="protein sequence ID" value="EEF68598.1"/>
    <property type="molecule type" value="Genomic_DNA"/>
</dbReference>
<dbReference type="GO" id="GO:0008422">
    <property type="term" value="F:beta-glucosidase activity"/>
    <property type="evidence" value="ECO:0007669"/>
    <property type="project" value="TreeGrafter"/>
</dbReference>
<accession>B9Y5Y5</accession>